<sequence length="372" mass="41096">MALRFSRLGARVTLLDNGSRREIDKRLGTASLTRIRSLPERLGAWHDRTGRRIRSHDIDLAENYAALRALLSDCRPDIIVHFAEQRSAPYSMMSSEAGRYTVDNNLRATHNILSAIAESGIDPHLVHLGSLGVYGYCSAGLRLPEGYLPVTATGPDGREVRKEVLFPGEPDSIYHMTKALDQQLFAFHARFHGLRVTDLHQGVVWGTQTAETRIDPRLVNRFDHDRLYGTVVNRFMIQGITGQPLSVYGSGTQRRGFIHIEDMLRCIAYATRTPPNRGDRVRVINQVAETCSVDHIAALVSAQTGVPISHVDNPRREPEGNELDVDTSTLRGIGFTPRLFETALGPEIEDVQALLAPPAETTGPAARAVTAP</sequence>
<protein>
    <submittedName>
        <fullName evidence="4">Sulfolipid (UDP-sulfoquinovose) biosynthesis protein</fullName>
    </submittedName>
</protein>
<evidence type="ECO:0000313" key="5">
    <source>
        <dbReference type="Proteomes" id="UP000025047"/>
    </source>
</evidence>
<geneLocation type="plasmid" evidence="4 5">
    <name>pLokhon02</name>
</geneLocation>
<dbReference type="Gene3D" id="3.40.50.720">
    <property type="entry name" value="NAD(P)-binding Rossmann-like Domain"/>
    <property type="match status" value="1"/>
</dbReference>
<evidence type="ECO:0000256" key="2">
    <source>
        <dbReference type="ARBA" id="ARBA00007637"/>
    </source>
</evidence>
<comment type="caution">
    <text evidence="4">The sequence shown here is derived from an EMBL/GenBank/DDBJ whole genome shotgun (WGS) entry which is preliminary data.</text>
</comment>
<dbReference type="PANTHER" id="PTHR43000">
    <property type="entry name" value="DTDP-D-GLUCOSE 4,6-DEHYDRATASE-RELATED"/>
    <property type="match status" value="1"/>
</dbReference>
<dbReference type="AlphaFoldDB" id="A0A017H864"/>
<keyword evidence="5" id="KW-1185">Reference proteome</keyword>
<feature type="domain" description="NAD-dependent epimerase/dehydratase" evidence="3">
    <location>
        <begin position="30"/>
        <end position="276"/>
    </location>
</feature>
<dbReference type="OrthoDB" id="9771073at2"/>
<organism evidence="4 5">
    <name type="scientific">Limimaricola hongkongensis DSM 17492</name>
    <dbReference type="NCBI Taxonomy" id="1122180"/>
    <lineage>
        <taxon>Bacteria</taxon>
        <taxon>Pseudomonadati</taxon>
        <taxon>Pseudomonadota</taxon>
        <taxon>Alphaproteobacteria</taxon>
        <taxon>Rhodobacterales</taxon>
        <taxon>Paracoccaceae</taxon>
        <taxon>Limimaricola</taxon>
    </lineage>
</organism>
<comment type="similarity">
    <text evidence="2">Belongs to the NAD(P)-dependent epimerase/dehydratase family.</text>
</comment>
<comment type="pathway">
    <text evidence="1">Bacterial outer membrane biogenesis; LPS O-antigen biosynthesis.</text>
</comment>
<dbReference type="HOGENOM" id="CLU_040971_0_0_5"/>
<dbReference type="InterPro" id="IPR036291">
    <property type="entry name" value="NAD(P)-bd_dom_sf"/>
</dbReference>
<evidence type="ECO:0000256" key="1">
    <source>
        <dbReference type="ARBA" id="ARBA00005125"/>
    </source>
</evidence>
<keyword evidence="4" id="KW-0614">Plasmid</keyword>
<dbReference type="Pfam" id="PF01370">
    <property type="entry name" value="Epimerase"/>
    <property type="match status" value="1"/>
</dbReference>
<proteinExistence type="inferred from homology"/>
<dbReference type="InterPro" id="IPR001509">
    <property type="entry name" value="Epimerase_deHydtase"/>
</dbReference>
<accession>A0A017H864</accession>
<dbReference type="eggNOG" id="COG0451">
    <property type="taxonomic scope" value="Bacteria"/>
</dbReference>
<evidence type="ECO:0000259" key="3">
    <source>
        <dbReference type="Pfam" id="PF01370"/>
    </source>
</evidence>
<gene>
    <name evidence="4" type="ORF">Lokhon_00122</name>
</gene>
<dbReference type="EMBL" id="APGJ01000010">
    <property type="protein sequence ID" value="EYD70368.1"/>
    <property type="molecule type" value="Genomic_DNA"/>
</dbReference>
<dbReference type="Proteomes" id="UP000025047">
    <property type="component" value="Plasmid pLokhon02"/>
</dbReference>
<dbReference type="SUPFAM" id="SSF51735">
    <property type="entry name" value="NAD(P)-binding Rossmann-fold domains"/>
    <property type="match status" value="1"/>
</dbReference>
<dbReference type="Gene3D" id="3.90.25.10">
    <property type="entry name" value="UDP-galactose 4-epimerase, domain 1"/>
    <property type="match status" value="1"/>
</dbReference>
<name>A0A017H864_9RHOB</name>
<dbReference type="PATRIC" id="fig|1122180.6.peg.126"/>
<reference evidence="4 5" key="1">
    <citation type="submission" date="2013-03" db="EMBL/GenBank/DDBJ databases">
        <authorList>
            <person name="Fiebig A."/>
            <person name="Goeker M."/>
            <person name="Klenk H.-P.P."/>
        </authorList>
    </citation>
    <scope>NUCLEOTIDE SEQUENCE [LARGE SCALE GENOMIC DNA]</scope>
    <source>
        <strain evidence="4 5">DSM 17492</strain>
        <plasmid evidence="4 5">pLokhon02</plasmid>
    </source>
</reference>
<evidence type="ECO:0000313" key="4">
    <source>
        <dbReference type="EMBL" id="EYD70368.1"/>
    </source>
</evidence>